<proteinExistence type="predicted"/>
<accession>A0A9W7Q3K1</accession>
<reference evidence="1 2" key="1">
    <citation type="submission" date="2018-08" db="EMBL/GenBank/DDBJ databases">
        <title>Bacillus phenotypic plasticity.</title>
        <authorList>
            <person name="Hurtado E."/>
        </authorList>
    </citation>
    <scope>NUCLEOTIDE SEQUENCE [LARGE SCALE GENOMIC DNA]</scope>
    <source>
        <strain evidence="1 2">111b</strain>
    </source>
</reference>
<protein>
    <submittedName>
        <fullName evidence="1">Uncharacterized protein</fullName>
    </submittedName>
</protein>
<comment type="caution">
    <text evidence="1">The sequence shown here is derived from an EMBL/GenBank/DDBJ whole genome shotgun (WGS) entry which is preliminary data.</text>
</comment>
<dbReference type="AlphaFoldDB" id="A0A9W7Q3K1"/>
<gene>
    <name evidence="1" type="ORF">DX932_18415</name>
</gene>
<evidence type="ECO:0000313" key="1">
    <source>
        <dbReference type="EMBL" id="KAA6462291.1"/>
    </source>
</evidence>
<dbReference type="EMBL" id="QSMZ01000015">
    <property type="protein sequence ID" value="KAA6462291.1"/>
    <property type="molecule type" value="Genomic_DNA"/>
</dbReference>
<organism evidence="1 2">
    <name type="scientific">Bacillus cereus</name>
    <dbReference type="NCBI Taxonomy" id="1396"/>
    <lineage>
        <taxon>Bacteria</taxon>
        <taxon>Bacillati</taxon>
        <taxon>Bacillota</taxon>
        <taxon>Bacilli</taxon>
        <taxon>Bacillales</taxon>
        <taxon>Bacillaceae</taxon>
        <taxon>Bacillus</taxon>
        <taxon>Bacillus cereus group</taxon>
    </lineage>
</organism>
<dbReference type="Proteomes" id="UP000323321">
    <property type="component" value="Unassembled WGS sequence"/>
</dbReference>
<sequence length="392" mass="44682">MDEFERLIIRSKQLDNESKLLRKDMKMVIDENERVIEIAKNSNFYLNDIDRKFAEATKLDIKDYPFLFLAVSLQCLRQYLLTPFEERNTHDVSEKEYKKREKEIFNNKFSQKANKGNSIPYSASLSDIIAKGVPYDAQFGSRDFGLGLSGNAHRYRTLGHDPLLGWIFGTSNIMTSTLTNSQLNTYHIASSPMANGYLKAKITEEADTVIMFEKVKNRAFNEPEILGAALIKQGLHIKSDEYSKAGLPIPGTILLSPEFSQELAHYGIDAGNLKIVGKQVTYSMLINLLIAMLHRIFYNEETCGSLDLYKVKTRKILMYSNIIASASNLIVVAFESRRKRKLTTKRLDIGGLLGALYRIATDTKFITNVKAEFVYNNFNQLIQGDEYNFNIK</sequence>
<evidence type="ECO:0000313" key="2">
    <source>
        <dbReference type="Proteomes" id="UP000323321"/>
    </source>
</evidence>
<dbReference type="RefSeq" id="WP_150158548.1">
    <property type="nucleotide sequence ID" value="NZ_QSMZ01000015.1"/>
</dbReference>
<name>A0A9W7Q3K1_BACCE</name>